<protein>
    <recommendedName>
        <fullName evidence="5">Aquaporin</fullName>
    </recommendedName>
</protein>
<comment type="similarity">
    <text evidence="5">Belongs to the MIP/aquaporin (TC 1.A.8) family.</text>
</comment>
<evidence type="ECO:0000313" key="6">
    <source>
        <dbReference type="EMBL" id="KAI1698609.1"/>
    </source>
</evidence>
<dbReference type="InterPro" id="IPR051883">
    <property type="entry name" value="AQP11/12_channel"/>
</dbReference>
<proteinExistence type="inferred from homology"/>
<dbReference type="EMBL" id="JAKKPZ010000211">
    <property type="protein sequence ID" value="KAI1698609.1"/>
    <property type="molecule type" value="Genomic_DNA"/>
</dbReference>
<dbReference type="InterPro" id="IPR023271">
    <property type="entry name" value="Aquaporin-like"/>
</dbReference>
<evidence type="ECO:0000256" key="3">
    <source>
        <dbReference type="ARBA" id="ARBA00022989"/>
    </source>
</evidence>
<reference evidence="6" key="1">
    <citation type="submission" date="2022-01" db="EMBL/GenBank/DDBJ databases">
        <title>Genome Sequence Resource for Two Populations of Ditylenchus destructor, the Migratory Endoparasitic Phytonematode.</title>
        <authorList>
            <person name="Zhang H."/>
            <person name="Lin R."/>
            <person name="Xie B."/>
        </authorList>
    </citation>
    <scope>NUCLEOTIDE SEQUENCE</scope>
    <source>
        <strain evidence="6">BazhouSP</strain>
    </source>
</reference>
<dbReference type="Gene3D" id="1.20.1080.10">
    <property type="entry name" value="Glycerol uptake facilitator protein"/>
    <property type="match status" value="1"/>
</dbReference>
<gene>
    <name evidence="6" type="ORF">DdX_17816</name>
</gene>
<dbReference type="GO" id="GO:0015267">
    <property type="term" value="F:channel activity"/>
    <property type="evidence" value="ECO:0007669"/>
    <property type="project" value="TreeGrafter"/>
</dbReference>
<comment type="caution">
    <text evidence="6">The sequence shown here is derived from an EMBL/GenBank/DDBJ whole genome shotgun (WGS) entry which is preliminary data.</text>
</comment>
<keyword evidence="3 5" id="KW-1133">Transmembrane helix</keyword>
<keyword evidence="7" id="KW-1185">Reference proteome</keyword>
<evidence type="ECO:0000256" key="1">
    <source>
        <dbReference type="ARBA" id="ARBA00004141"/>
    </source>
</evidence>
<dbReference type="PIRSF" id="PIRSF017529">
    <property type="entry name" value="Aquaporin_11/12"/>
    <property type="match status" value="1"/>
</dbReference>
<dbReference type="InterPro" id="IPR016697">
    <property type="entry name" value="Aquaporin_11/12"/>
</dbReference>
<keyword evidence="4 5" id="KW-0472">Membrane</keyword>
<dbReference type="PANTHER" id="PTHR21191">
    <property type="entry name" value="AQUAPORIN"/>
    <property type="match status" value="1"/>
</dbReference>
<dbReference type="SUPFAM" id="SSF81338">
    <property type="entry name" value="Aquaporin-like"/>
    <property type="match status" value="1"/>
</dbReference>
<dbReference type="AlphaFoldDB" id="A0AAD4QYN6"/>
<feature type="transmembrane region" description="Helical" evidence="5">
    <location>
        <begin position="6"/>
        <end position="25"/>
    </location>
</feature>
<evidence type="ECO:0000256" key="4">
    <source>
        <dbReference type="ARBA" id="ARBA00023136"/>
    </source>
</evidence>
<name>A0AAD4QYN6_9BILA</name>
<dbReference type="GO" id="GO:0016020">
    <property type="term" value="C:membrane"/>
    <property type="evidence" value="ECO:0007669"/>
    <property type="project" value="UniProtKB-SubCell"/>
</dbReference>
<organism evidence="6 7">
    <name type="scientific">Ditylenchus destructor</name>
    <dbReference type="NCBI Taxonomy" id="166010"/>
    <lineage>
        <taxon>Eukaryota</taxon>
        <taxon>Metazoa</taxon>
        <taxon>Ecdysozoa</taxon>
        <taxon>Nematoda</taxon>
        <taxon>Chromadorea</taxon>
        <taxon>Rhabditida</taxon>
        <taxon>Tylenchina</taxon>
        <taxon>Tylenchomorpha</taxon>
        <taxon>Sphaerularioidea</taxon>
        <taxon>Anguinidae</taxon>
        <taxon>Anguininae</taxon>
        <taxon>Ditylenchus</taxon>
    </lineage>
</organism>
<dbReference type="PANTHER" id="PTHR21191:SF15">
    <property type="entry name" value="AQUAPORIN"/>
    <property type="match status" value="1"/>
</dbReference>
<feature type="transmembrane region" description="Helical" evidence="5">
    <location>
        <begin position="112"/>
        <end position="133"/>
    </location>
</feature>
<evidence type="ECO:0000313" key="7">
    <source>
        <dbReference type="Proteomes" id="UP001201812"/>
    </source>
</evidence>
<dbReference type="Proteomes" id="UP001201812">
    <property type="component" value="Unassembled WGS sequence"/>
</dbReference>
<keyword evidence="2 5" id="KW-0812">Transmembrane</keyword>
<dbReference type="GO" id="GO:0005737">
    <property type="term" value="C:cytoplasm"/>
    <property type="evidence" value="ECO:0007669"/>
    <property type="project" value="TreeGrafter"/>
</dbReference>
<comment type="caution">
    <text evidence="5">Lacks conserved residue(s) required for the propagation of feature annotation.</text>
</comment>
<accession>A0AAD4QYN6</accession>
<comment type="subcellular location">
    <subcellularLocation>
        <location evidence="1">Membrane</location>
        <topology evidence="1">Multi-pass membrane protein</topology>
    </subcellularLocation>
</comment>
<evidence type="ECO:0000256" key="2">
    <source>
        <dbReference type="ARBA" id="ARBA00022692"/>
    </source>
</evidence>
<sequence>MRLWIVSLLFYCFIFVLCEILRIIARKCFETRDRKGNIHLALTVANEFIGTVQICAPMFDVNFVLENYGLHGVLFEIAFIEVANAFLLRDAVADPCPLFHGVLKGKRSLGKFATLLGVQFVAAYFSFLVARTFWRMGLHPQHIEMWQNEECSADLTVTILYGSLVEAIGLISSKIAEKFFERRLLSSNQTTFACALTSGLITVLGIHLTGMYANPIVAWACTFNCGEVSHVSHFVVYWLAPFGAYTLTDLLLKDECESETVKKSDKKLD</sequence>
<evidence type="ECO:0000256" key="5">
    <source>
        <dbReference type="PIRNR" id="PIRNR017529"/>
    </source>
</evidence>